<dbReference type="PANTHER" id="PTHR14969:SF13">
    <property type="entry name" value="AT30094P"/>
    <property type="match status" value="1"/>
</dbReference>
<evidence type="ECO:0000256" key="1">
    <source>
        <dbReference type="SAM" id="Phobius"/>
    </source>
</evidence>
<keyword evidence="3" id="KW-0378">Hydrolase</keyword>
<organism evidence="3 4">
    <name type="scientific">Paenibacillus harenae</name>
    <dbReference type="NCBI Taxonomy" id="306543"/>
    <lineage>
        <taxon>Bacteria</taxon>
        <taxon>Bacillati</taxon>
        <taxon>Bacillota</taxon>
        <taxon>Bacilli</taxon>
        <taxon>Bacillales</taxon>
        <taxon>Paenibacillaceae</taxon>
        <taxon>Paenibacillus</taxon>
    </lineage>
</organism>
<keyword evidence="1" id="KW-1133">Transmembrane helix</keyword>
<dbReference type="SMART" id="SM00014">
    <property type="entry name" value="acidPPc"/>
    <property type="match status" value="1"/>
</dbReference>
<keyword evidence="4" id="KW-1185">Reference proteome</keyword>
<dbReference type="InterPro" id="IPR036938">
    <property type="entry name" value="PAP2/HPO_sf"/>
</dbReference>
<dbReference type="RefSeq" id="WP_307201436.1">
    <property type="nucleotide sequence ID" value="NZ_JAUSSU010000002.1"/>
</dbReference>
<reference evidence="3 4" key="1">
    <citation type="submission" date="2023-07" db="EMBL/GenBank/DDBJ databases">
        <title>Sorghum-associated microbial communities from plants grown in Nebraska, USA.</title>
        <authorList>
            <person name="Schachtman D."/>
        </authorList>
    </citation>
    <scope>NUCLEOTIDE SEQUENCE [LARGE SCALE GENOMIC DNA]</scope>
    <source>
        <strain evidence="3 4">CC482</strain>
    </source>
</reference>
<dbReference type="EMBL" id="JAUSSU010000002">
    <property type="protein sequence ID" value="MDQ0111444.1"/>
    <property type="molecule type" value="Genomic_DNA"/>
</dbReference>
<dbReference type="PANTHER" id="PTHR14969">
    <property type="entry name" value="SPHINGOSINE-1-PHOSPHATE PHOSPHOHYDROLASE"/>
    <property type="match status" value="1"/>
</dbReference>
<feature type="transmembrane region" description="Helical" evidence="1">
    <location>
        <begin position="96"/>
        <end position="113"/>
    </location>
</feature>
<feature type="domain" description="Phosphatidic acid phosphatase type 2/haloperoxidase" evidence="2">
    <location>
        <begin position="95"/>
        <end position="209"/>
    </location>
</feature>
<evidence type="ECO:0000313" key="4">
    <source>
        <dbReference type="Proteomes" id="UP001229346"/>
    </source>
</evidence>
<feature type="transmembrane region" description="Helical" evidence="1">
    <location>
        <begin position="166"/>
        <end position="188"/>
    </location>
</feature>
<name>A0ABT9TZF3_PAEHA</name>
<protein>
    <submittedName>
        <fullName evidence="3">Undecaprenyl-diphosphatase</fullName>
        <ecNumber evidence="3">3.6.1.27</ecNumber>
    </submittedName>
</protein>
<dbReference type="InterPro" id="IPR000326">
    <property type="entry name" value="PAP2/HPO"/>
</dbReference>
<dbReference type="Pfam" id="PF01569">
    <property type="entry name" value="PAP2"/>
    <property type="match status" value="1"/>
</dbReference>
<feature type="transmembrane region" description="Helical" evidence="1">
    <location>
        <begin position="194"/>
        <end position="215"/>
    </location>
</feature>
<comment type="caution">
    <text evidence="3">The sequence shown here is derived from an EMBL/GenBank/DDBJ whole genome shotgun (WGS) entry which is preliminary data.</text>
</comment>
<dbReference type="SUPFAM" id="SSF48317">
    <property type="entry name" value="Acid phosphatase/Vanadium-dependent haloperoxidase"/>
    <property type="match status" value="1"/>
</dbReference>
<feature type="transmembrane region" description="Helical" evidence="1">
    <location>
        <begin position="133"/>
        <end position="154"/>
    </location>
</feature>
<dbReference type="GO" id="GO:0050380">
    <property type="term" value="F:undecaprenyl-diphosphatase activity"/>
    <property type="evidence" value="ECO:0007669"/>
    <property type="project" value="UniProtKB-EC"/>
</dbReference>
<proteinExistence type="predicted"/>
<dbReference type="CDD" id="cd03392">
    <property type="entry name" value="PAP2_like_2"/>
    <property type="match status" value="1"/>
</dbReference>
<dbReference type="Gene3D" id="1.20.144.10">
    <property type="entry name" value="Phosphatidic acid phosphatase type 2/haloperoxidase"/>
    <property type="match status" value="1"/>
</dbReference>
<feature type="transmembrane region" description="Helical" evidence="1">
    <location>
        <begin position="67"/>
        <end position="89"/>
    </location>
</feature>
<dbReference type="EC" id="3.6.1.27" evidence="3"/>
<gene>
    <name evidence="3" type="ORF">J2T15_000877</name>
</gene>
<evidence type="ECO:0000259" key="2">
    <source>
        <dbReference type="SMART" id="SM00014"/>
    </source>
</evidence>
<keyword evidence="1" id="KW-0472">Membrane</keyword>
<sequence length="218" mass="23029">MKRTIWRLVFIQKRLKGWIVVLTAAVALFALLALTLPGSGGSGMDQSVQRAMANLRGDTATSLFKPFSYVGSTAAIAGITLLASILIAWRQGIWRGVSVIGSVLAAFILNTLLKKGFDRIRPENAWGIAADGASFPSGNAMLAIVMFGMIAISAAQSRSASKGIKWVVCTAAVIVIAMMGLSRVYFHVHYTSDIIGGFAAGLAVISVAQAVMLLANKK</sequence>
<accession>A0ABT9TZF3</accession>
<evidence type="ECO:0000313" key="3">
    <source>
        <dbReference type="EMBL" id="MDQ0111444.1"/>
    </source>
</evidence>
<keyword evidence="1" id="KW-0812">Transmembrane</keyword>
<dbReference type="Proteomes" id="UP001229346">
    <property type="component" value="Unassembled WGS sequence"/>
</dbReference>